<reference evidence="1 2" key="1">
    <citation type="submission" date="2020-08" db="EMBL/GenBank/DDBJ databases">
        <title>Cohnella phylogeny.</title>
        <authorList>
            <person name="Dunlap C."/>
        </authorList>
    </citation>
    <scope>NUCLEOTIDE SEQUENCE [LARGE SCALE GENOMIC DNA]</scope>
    <source>
        <strain evidence="1 2">DSM 28246</strain>
    </source>
</reference>
<proteinExistence type="predicted"/>
<comment type="caution">
    <text evidence="1">The sequence shown here is derived from an EMBL/GenBank/DDBJ whole genome shotgun (WGS) entry which is preliminary data.</text>
</comment>
<dbReference type="Proteomes" id="UP000547209">
    <property type="component" value="Unassembled WGS sequence"/>
</dbReference>
<protein>
    <submittedName>
        <fullName evidence="1">Uncharacterized protein</fullName>
    </submittedName>
</protein>
<evidence type="ECO:0000313" key="1">
    <source>
        <dbReference type="EMBL" id="MBB6672552.1"/>
    </source>
</evidence>
<evidence type="ECO:0000313" key="2">
    <source>
        <dbReference type="Proteomes" id="UP000547209"/>
    </source>
</evidence>
<dbReference type="AlphaFoldDB" id="A0A7X0RRW2"/>
<dbReference type="EMBL" id="JACJVP010000029">
    <property type="protein sequence ID" value="MBB6672552.1"/>
    <property type="molecule type" value="Genomic_DNA"/>
</dbReference>
<sequence length="62" mass="6987">MKKDHKGTVQSNICTVLFEFERFMPNPFRMTSDPSVRPLAWQTVKPGCLAGKSSEESRGSLQ</sequence>
<organism evidence="1 2">
    <name type="scientific">Cohnella nanjingensis</name>
    <dbReference type="NCBI Taxonomy" id="1387779"/>
    <lineage>
        <taxon>Bacteria</taxon>
        <taxon>Bacillati</taxon>
        <taxon>Bacillota</taxon>
        <taxon>Bacilli</taxon>
        <taxon>Bacillales</taxon>
        <taxon>Paenibacillaceae</taxon>
        <taxon>Cohnella</taxon>
    </lineage>
</organism>
<keyword evidence="2" id="KW-1185">Reference proteome</keyword>
<gene>
    <name evidence="1" type="ORF">H7C19_17870</name>
</gene>
<dbReference type="RefSeq" id="WP_185144033.1">
    <property type="nucleotide sequence ID" value="NZ_JACJVP010000029.1"/>
</dbReference>
<name>A0A7X0RRW2_9BACL</name>
<accession>A0A7X0RRW2</accession>